<evidence type="ECO:0000313" key="3">
    <source>
        <dbReference type="Proteomes" id="UP000268084"/>
    </source>
</evidence>
<sequence length="318" mass="33971">MTTLETAGPRALSTWRQEARGVLVGYQHEADSATTPSHGTSLWGIVPSGDTLMDLLERVRSHHRGWDSAAGVEVLALVRSRVRRAETQWIHTAGDLGEASVSEVWEELDRWVRSGADTDPGPILTAQARKKTAAHAAAAQTGMGSSRTKGLVALAKERAIMLTELSAADQLCERDLTPTEHLGCPLWMQTVTLMLTKAGWNWPILPDDALIAAVEQAVYGHRRARSSLVRHGTGLPAGVWSALELLVDGSAPSCRIQTAWVPPIQTFAIAGVDAVSSCREVRRLVAAAVAGAPSRTGKDWRKPVVGSVSSSTDQGVAS</sequence>
<protein>
    <submittedName>
        <fullName evidence="2">Uncharacterized protein</fullName>
    </submittedName>
</protein>
<dbReference type="AlphaFoldDB" id="A0A3G8ZSZ3"/>
<feature type="region of interest" description="Disordered" evidence="1">
    <location>
        <begin position="294"/>
        <end position="318"/>
    </location>
</feature>
<dbReference type="EMBL" id="CP034170">
    <property type="protein sequence ID" value="AZI57176.1"/>
    <property type="molecule type" value="Genomic_DNA"/>
</dbReference>
<organism evidence="2 3">
    <name type="scientific">Nakamurella antarctica</name>
    <dbReference type="NCBI Taxonomy" id="1902245"/>
    <lineage>
        <taxon>Bacteria</taxon>
        <taxon>Bacillati</taxon>
        <taxon>Actinomycetota</taxon>
        <taxon>Actinomycetes</taxon>
        <taxon>Nakamurellales</taxon>
        <taxon>Nakamurellaceae</taxon>
        <taxon>Nakamurella</taxon>
    </lineage>
</organism>
<keyword evidence="3" id="KW-1185">Reference proteome</keyword>
<evidence type="ECO:0000256" key="1">
    <source>
        <dbReference type="SAM" id="MobiDB-lite"/>
    </source>
</evidence>
<dbReference type="OrthoDB" id="5210695at2"/>
<dbReference type="KEGG" id="nak:EH165_02400"/>
<feature type="compositionally biased region" description="Polar residues" evidence="1">
    <location>
        <begin position="307"/>
        <end position="318"/>
    </location>
</feature>
<gene>
    <name evidence="2" type="ORF">EH165_02400</name>
</gene>
<reference evidence="2 3" key="1">
    <citation type="submission" date="2018-11" db="EMBL/GenBank/DDBJ databases">
        <authorList>
            <person name="Da X."/>
        </authorList>
    </citation>
    <scope>NUCLEOTIDE SEQUENCE [LARGE SCALE GENOMIC DNA]</scope>
    <source>
        <strain evidence="2 3">S14-144</strain>
    </source>
</reference>
<reference evidence="2 3" key="2">
    <citation type="submission" date="2018-12" db="EMBL/GenBank/DDBJ databases">
        <title>Nakamurella antarcticus sp. nov., isolated from Antarctica South Shetland Islands soil.</title>
        <authorList>
            <person name="Peng F."/>
        </authorList>
    </citation>
    <scope>NUCLEOTIDE SEQUENCE [LARGE SCALE GENOMIC DNA]</scope>
    <source>
        <strain evidence="2 3">S14-144</strain>
    </source>
</reference>
<name>A0A3G8ZSZ3_9ACTN</name>
<evidence type="ECO:0000313" key="2">
    <source>
        <dbReference type="EMBL" id="AZI57176.1"/>
    </source>
</evidence>
<dbReference type="Proteomes" id="UP000268084">
    <property type="component" value="Chromosome"/>
</dbReference>
<dbReference type="RefSeq" id="WP_124797861.1">
    <property type="nucleotide sequence ID" value="NZ_CP034170.1"/>
</dbReference>
<proteinExistence type="predicted"/>
<accession>A0A3G8ZSZ3</accession>